<reference evidence="2 4" key="2">
    <citation type="submission" date="2019-01" db="EMBL/GenBank/DDBJ databases">
        <title>High-quality-draft genome sequences of five non-tuberculosis mycobacteriaceae isolated from a nosocomial environment.</title>
        <authorList>
            <person name="Tiago I."/>
            <person name="Alarico S."/>
            <person name="Pereira S.G."/>
            <person name="Coelho C."/>
            <person name="Maranha A."/>
            <person name="Empadinhas N."/>
        </authorList>
    </citation>
    <scope>NUCLEOTIDE SEQUENCE [LARGE SCALE GENOMIC DNA]</scope>
    <source>
        <strain evidence="2 4">24AIII</strain>
    </source>
</reference>
<reference evidence="1 3" key="1">
    <citation type="submission" date="2016-06" db="EMBL/GenBank/DDBJ databases">
        <authorList>
            <person name="Kjaerup R.B."/>
            <person name="Dalgaard T.S."/>
            <person name="Juul-Madsen H.R."/>
        </authorList>
    </citation>
    <scope>NUCLEOTIDE SEQUENCE [LARGE SCALE GENOMIC DNA]</scope>
    <source>
        <strain evidence="1 3">1199456.5</strain>
    </source>
</reference>
<comment type="caution">
    <text evidence="1">The sequence shown here is derived from an EMBL/GenBank/DDBJ whole genome shotgun (WGS) entry which is preliminary data.</text>
</comment>
<dbReference type="AlphaFoldDB" id="A0A1A0MQ53"/>
<dbReference type="EMBL" id="LZSF01000122">
    <property type="protein sequence ID" value="OBA87550.1"/>
    <property type="molecule type" value="Genomic_DNA"/>
</dbReference>
<dbReference type="Proteomes" id="UP000093962">
    <property type="component" value="Unassembled WGS sequence"/>
</dbReference>
<evidence type="ECO:0000313" key="1">
    <source>
        <dbReference type="EMBL" id="OBA87550.1"/>
    </source>
</evidence>
<accession>A0A1A0MQ53</accession>
<evidence type="ECO:0000313" key="4">
    <source>
        <dbReference type="Proteomes" id="UP000294929"/>
    </source>
</evidence>
<evidence type="ECO:0000313" key="3">
    <source>
        <dbReference type="Proteomes" id="UP000093962"/>
    </source>
</evidence>
<name>A0A1A0MQ53_MYCMU</name>
<dbReference type="OrthoDB" id="509694at2"/>
<sequence length="219" mass="24015">MVPMSEQQAAADSAADDRLAWLRKSVAEGQPGAVDSAWSWIVELSKLADNDSDAAEAQLNDLFRLGTPPVDLDGPTEGILVMTTTNPALDTVTRAVTALWMPWQGKRFDSEAGTGDNRLTKSTGLVGKLLWPLYSMRDAESGKLAFDFATYVEAGKDDPDRQVMVIDYANVESNPRLVIRSIRDELVQLVPGVYLGKILFNTGSDKYSKIGYFALRTPR</sequence>
<gene>
    <name evidence="1" type="ORF">A5642_19360</name>
    <name evidence="2" type="ORF">EUA03_23245</name>
</gene>
<dbReference type="EMBL" id="SDLO01000026">
    <property type="protein sequence ID" value="TDK85252.1"/>
    <property type="molecule type" value="Genomic_DNA"/>
</dbReference>
<proteinExistence type="predicted"/>
<protein>
    <submittedName>
        <fullName evidence="1">Uncharacterized protein</fullName>
    </submittedName>
</protein>
<organism evidence="1 3">
    <name type="scientific">Mycolicibacterium mucogenicum</name>
    <name type="common">Mycobacterium mucogenicum</name>
    <dbReference type="NCBI Taxonomy" id="56689"/>
    <lineage>
        <taxon>Bacteria</taxon>
        <taxon>Bacillati</taxon>
        <taxon>Actinomycetota</taxon>
        <taxon>Actinomycetes</taxon>
        <taxon>Mycobacteriales</taxon>
        <taxon>Mycobacteriaceae</taxon>
        <taxon>Mycolicibacterium</taxon>
    </lineage>
</organism>
<evidence type="ECO:0000313" key="2">
    <source>
        <dbReference type="EMBL" id="TDK85252.1"/>
    </source>
</evidence>
<dbReference type="Proteomes" id="UP000294929">
    <property type="component" value="Unassembled WGS sequence"/>
</dbReference>